<dbReference type="InterPro" id="IPR041700">
    <property type="entry name" value="OMP_b-brl_3"/>
</dbReference>
<keyword evidence="3" id="KW-0998">Cell outer membrane</keyword>
<organism evidence="7 8">
    <name type="scientific">Emticicia aquatilis</name>
    <dbReference type="NCBI Taxonomy" id="1537369"/>
    <lineage>
        <taxon>Bacteria</taxon>
        <taxon>Pseudomonadati</taxon>
        <taxon>Bacteroidota</taxon>
        <taxon>Cytophagia</taxon>
        <taxon>Cytophagales</taxon>
        <taxon>Leadbetterellaceae</taxon>
        <taxon>Emticicia</taxon>
    </lineage>
</organism>
<feature type="signal peptide" evidence="4">
    <location>
        <begin position="1"/>
        <end position="19"/>
    </location>
</feature>
<comment type="subcellular location">
    <subcellularLocation>
        <location evidence="1">Cell outer membrane</location>
    </subcellularLocation>
</comment>
<name>A0A916Z2N8_9BACT</name>
<dbReference type="RefSeq" id="WP_188769171.1">
    <property type="nucleotide sequence ID" value="NZ_BMKK01000010.1"/>
</dbReference>
<dbReference type="PANTHER" id="PTHR40980:SF3">
    <property type="entry name" value="TONB-DEPENDENT RECEPTOR-LIKE BETA-BARREL DOMAIN-CONTAINING PROTEIN"/>
    <property type="match status" value="1"/>
</dbReference>
<dbReference type="GO" id="GO:0009279">
    <property type="term" value="C:cell outer membrane"/>
    <property type="evidence" value="ECO:0007669"/>
    <property type="project" value="UniProtKB-SubCell"/>
</dbReference>
<dbReference type="InterPro" id="IPR037066">
    <property type="entry name" value="Plug_dom_sf"/>
</dbReference>
<proteinExistence type="predicted"/>
<evidence type="ECO:0000256" key="1">
    <source>
        <dbReference type="ARBA" id="ARBA00004442"/>
    </source>
</evidence>
<dbReference type="Pfam" id="PF07715">
    <property type="entry name" value="Plug"/>
    <property type="match status" value="1"/>
</dbReference>
<evidence type="ECO:0008006" key="9">
    <source>
        <dbReference type="Google" id="ProtNLM"/>
    </source>
</evidence>
<dbReference type="Proteomes" id="UP000609064">
    <property type="component" value="Unassembled WGS sequence"/>
</dbReference>
<evidence type="ECO:0000256" key="3">
    <source>
        <dbReference type="ARBA" id="ARBA00023237"/>
    </source>
</evidence>
<evidence type="ECO:0000256" key="4">
    <source>
        <dbReference type="SAM" id="SignalP"/>
    </source>
</evidence>
<accession>A0A916Z2N8</accession>
<dbReference type="InterPro" id="IPR036942">
    <property type="entry name" value="Beta-barrel_TonB_sf"/>
</dbReference>
<dbReference type="EMBL" id="BMKK01000010">
    <property type="protein sequence ID" value="GGD73918.1"/>
    <property type="molecule type" value="Genomic_DNA"/>
</dbReference>
<keyword evidence="8" id="KW-1185">Reference proteome</keyword>
<reference evidence="7" key="2">
    <citation type="submission" date="2020-09" db="EMBL/GenBank/DDBJ databases">
        <authorList>
            <person name="Sun Q."/>
            <person name="Zhou Y."/>
        </authorList>
    </citation>
    <scope>NUCLEOTIDE SEQUENCE</scope>
    <source>
        <strain evidence="7">CGMCC 1.15958</strain>
    </source>
</reference>
<evidence type="ECO:0000259" key="5">
    <source>
        <dbReference type="Pfam" id="PF07715"/>
    </source>
</evidence>
<dbReference type="SUPFAM" id="SSF56935">
    <property type="entry name" value="Porins"/>
    <property type="match status" value="1"/>
</dbReference>
<feature type="chain" id="PRO_5037042013" description="TonB-dependent receptor" evidence="4">
    <location>
        <begin position="20"/>
        <end position="799"/>
    </location>
</feature>
<dbReference type="Pfam" id="PF14905">
    <property type="entry name" value="OMP_b-brl_3"/>
    <property type="match status" value="1"/>
</dbReference>
<evidence type="ECO:0000256" key="2">
    <source>
        <dbReference type="ARBA" id="ARBA00023136"/>
    </source>
</evidence>
<protein>
    <recommendedName>
        <fullName evidence="9">TonB-dependent receptor</fullName>
    </recommendedName>
</protein>
<evidence type="ECO:0000259" key="6">
    <source>
        <dbReference type="Pfam" id="PF14905"/>
    </source>
</evidence>
<keyword evidence="2" id="KW-0472">Membrane</keyword>
<dbReference type="Gene3D" id="2.170.130.10">
    <property type="entry name" value="TonB-dependent receptor, plug domain"/>
    <property type="match status" value="1"/>
</dbReference>
<keyword evidence="4" id="KW-0732">Signal</keyword>
<reference evidence="7" key="1">
    <citation type="journal article" date="2014" name="Int. J. Syst. Evol. Microbiol.">
        <title>Complete genome sequence of Corynebacterium casei LMG S-19264T (=DSM 44701T), isolated from a smear-ripened cheese.</title>
        <authorList>
            <consortium name="US DOE Joint Genome Institute (JGI-PGF)"/>
            <person name="Walter F."/>
            <person name="Albersmeier A."/>
            <person name="Kalinowski J."/>
            <person name="Ruckert C."/>
        </authorList>
    </citation>
    <scope>NUCLEOTIDE SEQUENCE</scope>
    <source>
        <strain evidence="7">CGMCC 1.15958</strain>
    </source>
</reference>
<dbReference type="PANTHER" id="PTHR40980">
    <property type="entry name" value="PLUG DOMAIN-CONTAINING PROTEIN"/>
    <property type="match status" value="1"/>
</dbReference>
<evidence type="ECO:0000313" key="8">
    <source>
        <dbReference type="Proteomes" id="UP000609064"/>
    </source>
</evidence>
<dbReference type="SUPFAM" id="SSF49464">
    <property type="entry name" value="Carboxypeptidase regulatory domain-like"/>
    <property type="match status" value="1"/>
</dbReference>
<dbReference type="InterPro" id="IPR008969">
    <property type="entry name" value="CarboxyPept-like_regulatory"/>
</dbReference>
<dbReference type="AlphaFoldDB" id="A0A916Z2N8"/>
<gene>
    <name evidence="7" type="ORF">GCM10011514_42530</name>
</gene>
<sequence length="799" mass="89804">MKKAILLLVLSFIAQNIFAQTLNLSVRLLDNSKKPVVGASVRLISKADSTKTQYGICDTAGVAKFITKAGQYTLKATSIGYKNLGKPLTITTKSNSFEFIMQDDANALGTVTVVAQKPLVSQEDDKTIIDPEPIASSSTSAYEIMEKTPGLFLDPDGNIYISSTSPATIYINGREQKMSAADIATILKILPPNSIQKIEILRSPSAKYDASSSGGIVNVILKKGVKIGRTGSVVTGMNQGRFGNQFLSLNLMNTDGPKNSYFNVNYTHRNSYDQIETNRNLSENTYLAQKSYATSPTQVFYSGYGFSYDLNPKWTFSVDGRGSYNDSRSESSNENTVKTIGSQVIRSQTQNDVQNRSNNLIVSQGVSTKYKLDTIGSELTSDFSYNFLSNKNKQNFVNQFIPPTQDPLFGNGNIETQRQSFVGQIDLKYKTRGDITIESGLKTSILSFKNATEYTIRLSGQTTLDASRTNKFDYDEAIHAGYVQASKKLNSILLKIGARVENTNMYGHQRIPSDTTFKINRTDIFPYAYLSRKISKIAGFDLTGYLIYRRSITRPVYDYLNPSPKYIDQFLYEAGNPTLKPQFTENYEANISVDSRPIFAFGKNYTHDIFTNVIYQSPDNQSIAVRTYDNLGKNVETYFRLLGAIPPGKKYFFVVGTQYNHNKYDGQYQTKPLAFSRGSWSFFTFHQLKLNDVSSITMNGFIRLKGQLQFYELSNFGNLNLSYNRSFLAKKLLFTLSANDIFFTNNNRFTLNQGTISANGFRKSDTRRFGFNIRYNFGIKKKDSQNNMMNFETLENNSK</sequence>
<dbReference type="Gene3D" id="2.40.170.20">
    <property type="entry name" value="TonB-dependent receptor, beta-barrel domain"/>
    <property type="match status" value="1"/>
</dbReference>
<evidence type="ECO:0000313" key="7">
    <source>
        <dbReference type="EMBL" id="GGD73918.1"/>
    </source>
</evidence>
<feature type="domain" description="Outer membrane protein beta-barrel" evidence="6">
    <location>
        <begin position="371"/>
        <end position="775"/>
    </location>
</feature>
<dbReference type="InterPro" id="IPR012910">
    <property type="entry name" value="Plug_dom"/>
</dbReference>
<comment type="caution">
    <text evidence="7">The sequence shown here is derived from an EMBL/GenBank/DDBJ whole genome shotgun (WGS) entry which is preliminary data.</text>
</comment>
<feature type="domain" description="TonB-dependent receptor plug" evidence="5">
    <location>
        <begin position="128"/>
        <end position="216"/>
    </location>
</feature>